<name>A0A497EJJ0_9CREN</name>
<dbReference type="Proteomes" id="UP000278475">
    <property type="component" value="Unassembled WGS sequence"/>
</dbReference>
<dbReference type="Gene3D" id="3.10.20.30">
    <property type="match status" value="1"/>
</dbReference>
<organism evidence="1 2">
    <name type="scientific">Thermoproteota archaeon</name>
    <dbReference type="NCBI Taxonomy" id="2056631"/>
    <lineage>
        <taxon>Archaea</taxon>
        <taxon>Thermoproteota</taxon>
    </lineage>
</organism>
<proteinExistence type="predicted"/>
<evidence type="ECO:0000313" key="2">
    <source>
        <dbReference type="Proteomes" id="UP000278475"/>
    </source>
</evidence>
<evidence type="ECO:0000313" key="1">
    <source>
        <dbReference type="EMBL" id="RLE45472.1"/>
    </source>
</evidence>
<reference evidence="1 2" key="1">
    <citation type="submission" date="2018-06" db="EMBL/GenBank/DDBJ databases">
        <title>Extensive metabolic versatility and redundancy in microbially diverse, dynamic hydrothermal sediments.</title>
        <authorList>
            <person name="Dombrowski N."/>
            <person name="Teske A."/>
            <person name="Baker B.J."/>
        </authorList>
    </citation>
    <scope>NUCLEOTIDE SEQUENCE [LARGE SCALE GENOMIC DNA]</scope>
    <source>
        <strain evidence="1">B66_G16</strain>
    </source>
</reference>
<dbReference type="AlphaFoldDB" id="A0A497EJJ0"/>
<dbReference type="SUPFAM" id="SSF54285">
    <property type="entry name" value="MoaD/ThiS"/>
    <property type="match status" value="1"/>
</dbReference>
<evidence type="ECO:0008006" key="3">
    <source>
        <dbReference type="Google" id="ProtNLM"/>
    </source>
</evidence>
<gene>
    <name evidence="1" type="ORF">DRJ31_11225</name>
</gene>
<sequence length="101" mass="11593">MKEDEKKIKLRIRVMGLMAKVLGDNLEIRVPERTDISELSKILLNTFRERIERENIEVAFREFHAHNLILVNGKEISALNGLKTILKNGDEILIVNLTRGG</sequence>
<protein>
    <recommendedName>
        <fullName evidence="3">MoaD/ThiS family protein</fullName>
    </recommendedName>
</protein>
<dbReference type="EMBL" id="QMQV01000254">
    <property type="protein sequence ID" value="RLE45472.1"/>
    <property type="molecule type" value="Genomic_DNA"/>
</dbReference>
<dbReference type="InterPro" id="IPR016155">
    <property type="entry name" value="Mopterin_synth/thiamin_S_b"/>
</dbReference>
<accession>A0A497EJJ0</accession>
<comment type="caution">
    <text evidence="1">The sequence shown here is derived from an EMBL/GenBank/DDBJ whole genome shotgun (WGS) entry which is preliminary data.</text>
</comment>
<dbReference type="InterPro" id="IPR012675">
    <property type="entry name" value="Beta-grasp_dom_sf"/>
</dbReference>
<dbReference type="CDD" id="cd17040">
    <property type="entry name" value="Ubl_MoaD_like"/>
    <property type="match status" value="1"/>
</dbReference>